<evidence type="ECO:0000256" key="7">
    <source>
        <dbReference type="RuleBase" id="RU369109"/>
    </source>
</evidence>
<dbReference type="GO" id="GO:0016671">
    <property type="term" value="F:oxidoreductase activity, acting on a sulfur group of donors, disulfide as acceptor"/>
    <property type="evidence" value="ECO:0007669"/>
    <property type="project" value="UniProtKB-UniRule"/>
</dbReference>
<comment type="subunit">
    <text evidence="2 7">Dimer; disulfide-linked.</text>
</comment>
<keyword evidence="4 7" id="KW-0732">Signal</keyword>
<evidence type="ECO:0000256" key="1">
    <source>
        <dbReference type="ARBA" id="ARBA00005679"/>
    </source>
</evidence>
<evidence type="ECO:0000313" key="8">
    <source>
        <dbReference type="EMBL" id="KAG2463723.1"/>
    </source>
</evidence>
<dbReference type="PANTHER" id="PTHR13234">
    <property type="entry name" value="GAMMA-INTERFERON INDUCIBLE LYSOSOMAL THIOL REDUCTASE GILT"/>
    <property type="match status" value="1"/>
</dbReference>
<keyword evidence="7" id="KW-1015">Disulfide bond</keyword>
<keyword evidence="7" id="KW-0676">Redox-active center</keyword>
<comment type="subcellular location">
    <subcellularLocation>
        <location evidence="7">Secreted</location>
    </subcellularLocation>
    <subcellularLocation>
        <location evidence="7">Lysosome</location>
    </subcellularLocation>
</comment>
<proteinExistence type="inferred from homology"/>
<gene>
    <name evidence="8" type="primary">Ifi30</name>
    <name evidence="8" type="ORF">GTO96_0003145</name>
</gene>
<protein>
    <recommendedName>
        <fullName evidence="7">Gamma-interferon-inducible lysosomal thiol reductase</fullName>
        <ecNumber evidence="7">1.8.-.-</ecNumber>
    </recommendedName>
    <alternativeName>
        <fullName evidence="7">Gamma-interferon-inducible protein IP-30</fullName>
    </alternativeName>
</protein>
<keyword evidence="9" id="KW-1185">Reference proteome</keyword>
<comment type="similarity">
    <text evidence="1 7">Belongs to the GILT family.</text>
</comment>
<dbReference type="GO" id="GO:0005764">
    <property type="term" value="C:lysosome"/>
    <property type="evidence" value="ECO:0007669"/>
    <property type="project" value="UniProtKB-SubCell"/>
</dbReference>
<feature type="non-terminal residue" evidence="8">
    <location>
        <position position="1"/>
    </location>
</feature>
<dbReference type="EC" id="1.8.-.-" evidence="7"/>
<comment type="caution">
    <text evidence="8">The sequence shown here is derived from an EMBL/GenBank/DDBJ whole genome shotgun (WGS) entry which is preliminary data.</text>
</comment>
<feature type="non-terminal residue" evidence="8">
    <location>
        <position position="296"/>
    </location>
</feature>
<comment type="function">
    <text evidence="6">Lysosomal thiol reductase that can reduce protein disulfide bonds. May facilitate the complete unfolding of proteins destined for lysosomal degradation. Plays an important role in antigen processing. Facilitates the generation of MHC class II-restricted epitodes from disulfide bond-containing antigen by the endocytic reduction of disulfide bonds. Also facilitates MHC class I-restricted recognition of exogenous antigens containing disulfide bonds by CD8+ T-cells or crosspresentation.</text>
</comment>
<dbReference type="GO" id="GO:0005576">
    <property type="term" value="C:extracellular region"/>
    <property type="evidence" value="ECO:0007669"/>
    <property type="project" value="UniProtKB-SubCell"/>
</dbReference>
<dbReference type="Proteomes" id="UP000886611">
    <property type="component" value="Unassembled WGS sequence"/>
</dbReference>
<evidence type="ECO:0000256" key="5">
    <source>
        <dbReference type="ARBA" id="ARBA00023180"/>
    </source>
</evidence>
<dbReference type="Pfam" id="PF03227">
    <property type="entry name" value="GILT"/>
    <property type="match status" value="1"/>
</dbReference>
<dbReference type="InterPro" id="IPR004911">
    <property type="entry name" value="Interferon-induced_GILT"/>
</dbReference>
<dbReference type="GO" id="GO:0002376">
    <property type="term" value="P:immune system process"/>
    <property type="evidence" value="ECO:0007669"/>
    <property type="project" value="UniProtKB-KW"/>
</dbReference>
<dbReference type="AlphaFoldDB" id="A0A8X8BMQ7"/>
<reference evidence="8 9" key="1">
    <citation type="journal article" date="2021" name="Cell">
        <title>Tracing the genetic footprints of vertebrate landing in non-teleost ray-finned fishes.</title>
        <authorList>
            <person name="Bi X."/>
            <person name="Wang K."/>
            <person name="Yang L."/>
            <person name="Pan H."/>
            <person name="Jiang H."/>
            <person name="Wei Q."/>
            <person name="Fang M."/>
            <person name="Yu H."/>
            <person name="Zhu C."/>
            <person name="Cai Y."/>
            <person name="He Y."/>
            <person name="Gan X."/>
            <person name="Zeng H."/>
            <person name="Yu D."/>
            <person name="Zhu Y."/>
            <person name="Jiang H."/>
            <person name="Qiu Q."/>
            <person name="Yang H."/>
            <person name="Zhang Y.E."/>
            <person name="Wang W."/>
            <person name="Zhu M."/>
            <person name="He S."/>
            <person name="Zhang G."/>
        </authorList>
    </citation>
    <scope>NUCLEOTIDE SEQUENCE [LARGE SCALE GENOMIC DNA]</scope>
    <source>
        <strain evidence="8">Bchr_013</strain>
    </source>
</reference>
<evidence type="ECO:0000313" key="9">
    <source>
        <dbReference type="Proteomes" id="UP000886611"/>
    </source>
</evidence>
<keyword evidence="3 7" id="KW-0964">Secreted</keyword>
<evidence type="ECO:0000256" key="4">
    <source>
        <dbReference type="ARBA" id="ARBA00022729"/>
    </source>
</evidence>
<name>A0A8X8BMQ7_POLSE</name>
<keyword evidence="5 7" id="KW-0325">Glycoprotein</keyword>
<comment type="function">
    <text evidence="7">Lysosomal thiol reductase that can reduce protein disulfide bonds. Facilitates the complete unfolding of proteins destined for lysosomal degradation. Plays an important role in antigen processing.</text>
</comment>
<evidence type="ECO:0000256" key="3">
    <source>
        <dbReference type="ARBA" id="ARBA00022525"/>
    </source>
</evidence>
<dbReference type="EMBL" id="JAATIS010003638">
    <property type="protein sequence ID" value="KAG2463723.1"/>
    <property type="molecule type" value="Genomic_DNA"/>
</dbReference>
<evidence type="ECO:0000256" key="6">
    <source>
        <dbReference type="ARBA" id="ARBA00059163"/>
    </source>
</evidence>
<keyword evidence="7" id="KW-0391">Immunity</keyword>
<sequence>MANVLTVEAKQGDILFMPERRGRNQETETGQPLQVLLLSGVRSAEQWCRASNDTEPPAAMVDVSLYYESLCPGCRAFLVFQLFPTWLLLSEIMNVTLVPYGNAKEQFDGKQWQFTCQHGEQECLGNLIETCLMNVLLQPSEYIPVIFCMESSEDVVNNAEACLKLYQPDVQWDTIMNCVKGDQGNKLMHANALMTDALKPPHEYVPWVTINGEHTEELQQEAMNSLHTLVCKTYKLALKVGVILHVTRRMLQRMLLLRKRCTVYTCARTLHKSKRNPPGGSVRYYHCENRFGIAEL</sequence>
<evidence type="ECO:0000256" key="2">
    <source>
        <dbReference type="ARBA" id="ARBA00011615"/>
    </source>
</evidence>
<organism evidence="8 9">
    <name type="scientific">Polypterus senegalus</name>
    <name type="common">Senegal bichir</name>
    <dbReference type="NCBI Taxonomy" id="55291"/>
    <lineage>
        <taxon>Eukaryota</taxon>
        <taxon>Metazoa</taxon>
        <taxon>Chordata</taxon>
        <taxon>Craniata</taxon>
        <taxon>Vertebrata</taxon>
        <taxon>Euteleostomi</taxon>
        <taxon>Actinopterygii</taxon>
        <taxon>Polypteriformes</taxon>
        <taxon>Polypteridae</taxon>
        <taxon>Polypterus</taxon>
    </lineage>
</organism>
<keyword evidence="7" id="KW-0560">Oxidoreductase</keyword>
<dbReference type="PANTHER" id="PTHR13234:SF8">
    <property type="entry name" value="GAMMA-INTERFERON-INDUCIBLE LYSOSOMAL THIOL REDUCTASE"/>
    <property type="match status" value="1"/>
</dbReference>
<accession>A0A8X8BMQ7</accession>
<keyword evidence="7" id="KW-0458">Lysosome</keyword>